<comment type="domain">
    <text evidence="14">The Walker A ATP-binding motif also binds Pi and PPi.</text>
</comment>
<evidence type="ECO:0000256" key="14">
    <source>
        <dbReference type="HAMAP-Rule" id="MF_01249"/>
    </source>
</evidence>
<comment type="subunit">
    <text evidence="4 14">Homohexamer.</text>
</comment>
<evidence type="ECO:0000259" key="15">
    <source>
        <dbReference type="Pfam" id="PF02603"/>
    </source>
</evidence>
<keyword evidence="10 14" id="KW-0067">ATP-binding</keyword>
<dbReference type="InterPro" id="IPR011126">
    <property type="entry name" value="Hpr_kin/Pase_Hpr_N"/>
</dbReference>
<dbReference type="FunFam" id="3.40.50.300:FF:000174">
    <property type="entry name" value="HPr kinase/phosphorylase"/>
    <property type="match status" value="1"/>
</dbReference>
<dbReference type="EC" id="2.7.4.-" evidence="14"/>
<evidence type="ECO:0000256" key="7">
    <source>
        <dbReference type="ARBA" id="ARBA00022723"/>
    </source>
</evidence>
<evidence type="ECO:0000256" key="8">
    <source>
        <dbReference type="ARBA" id="ARBA00022741"/>
    </source>
</evidence>
<name>A0A3A4P0E8_ABYX5</name>
<comment type="caution">
    <text evidence="17">The sequence shown here is derived from an EMBL/GenBank/DDBJ whole genome shotgun (WGS) entry which is preliminary data.</text>
</comment>
<evidence type="ECO:0000256" key="6">
    <source>
        <dbReference type="ARBA" id="ARBA00022679"/>
    </source>
</evidence>
<feature type="active site" evidence="14">
    <location>
        <position position="248"/>
    </location>
</feature>
<feature type="binding site" evidence="14">
    <location>
        <position position="165"/>
    </location>
    <ligand>
        <name>Mg(2+)</name>
        <dbReference type="ChEBI" id="CHEBI:18420"/>
    </ligand>
</feature>
<evidence type="ECO:0000256" key="12">
    <source>
        <dbReference type="ARBA" id="ARBA00023268"/>
    </source>
</evidence>
<feature type="binding site" evidence="14">
    <location>
        <position position="207"/>
    </location>
    <ligand>
        <name>Mg(2+)</name>
        <dbReference type="ChEBI" id="CHEBI:18420"/>
    </ligand>
</feature>
<keyword evidence="9 14" id="KW-0418">Kinase</keyword>
<dbReference type="GO" id="GO:0004674">
    <property type="term" value="F:protein serine/threonine kinase activity"/>
    <property type="evidence" value="ECO:0007669"/>
    <property type="project" value="UniProtKB-KW"/>
</dbReference>
<dbReference type="PANTHER" id="PTHR30305">
    <property type="entry name" value="PROTEIN YJDM-RELATED"/>
    <property type="match status" value="1"/>
</dbReference>
<evidence type="ECO:0000259" key="16">
    <source>
        <dbReference type="Pfam" id="PF07475"/>
    </source>
</evidence>
<feature type="active site" evidence="14">
    <location>
        <position position="164"/>
    </location>
</feature>
<comment type="similarity">
    <text evidence="3 14">Belongs to the HPrK/P family.</text>
</comment>
<evidence type="ECO:0000256" key="13">
    <source>
        <dbReference type="ARBA" id="ARBA00047657"/>
    </source>
</evidence>
<comment type="catalytic activity">
    <reaction evidence="1 14">
        <text>[HPr protein]-L-serine + ATP = [HPr protein]-O-phospho-L-serine + ADP + H(+)</text>
        <dbReference type="Rhea" id="RHEA:46600"/>
        <dbReference type="Rhea" id="RHEA-COMP:11602"/>
        <dbReference type="Rhea" id="RHEA-COMP:11603"/>
        <dbReference type="ChEBI" id="CHEBI:15378"/>
        <dbReference type="ChEBI" id="CHEBI:29999"/>
        <dbReference type="ChEBI" id="CHEBI:30616"/>
        <dbReference type="ChEBI" id="CHEBI:83421"/>
        <dbReference type="ChEBI" id="CHEBI:456216"/>
    </reaction>
</comment>
<feature type="active site" evidence="14">
    <location>
        <position position="143"/>
    </location>
</feature>
<keyword evidence="11 14" id="KW-0460">Magnesium</keyword>
<feature type="region of interest" description="Important for the catalytic mechanism of dephosphorylation" evidence="14">
    <location>
        <begin position="269"/>
        <end position="274"/>
    </location>
</feature>
<dbReference type="Proteomes" id="UP000265882">
    <property type="component" value="Unassembled WGS sequence"/>
</dbReference>
<dbReference type="GO" id="GO:0000155">
    <property type="term" value="F:phosphorelay sensor kinase activity"/>
    <property type="evidence" value="ECO:0007669"/>
    <property type="project" value="InterPro"/>
</dbReference>
<dbReference type="HAMAP" id="MF_01249">
    <property type="entry name" value="HPr_kinase"/>
    <property type="match status" value="1"/>
</dbReference>
<feature type="domain" description="HPr kinase/phosphorylase C-terminal" evidence="16">
    <location>
        <begin position="135"/>
        <end position="303"/>
    </location>
</feature>
<dbReference type="InterPro" id="IPR003755">
    <property type="entry name" value="HPr(Ser)_kin/Pase"/>
</dbReference>
<comment type="function">
    <text evidence="14">Catalyzes the ATP- as well as the pyrophosphate-dependent phosphorylation of a specific serine residue in HPr, a phosphocarrier protein of the phosphoenolpyruvate-dependent sugar phosphotransferase system (PTS). HprK/P also catalyzes the pyrophosphate-producing, inorganic phosphate-dependent dephosphorylation (phosphorolysis) of seryl-phosphorylated HPr (P-Ser-HPr).</text>
</comment>
<gene>
    <name evidence="14" type="primary">hprK</name>
    <name evidence="17" type="ORF">C4520_07380</name>
</gene>
<dbReference type="InterPro" id="IPR011104">
    <property type="entry name" value="Hpr_kin/Pase_C"/>
</dbReference>
<evidence type="ECO:0000256" key="1">
    <source>
        <dbReference type="ARBA" id="ARBA00001120"/>
    </source>
</evidence>
<dbReference type="AlphaFoldDB" id="A0A3A4P0E8"/>
<comment type="catalytic activity">
    <reaction evidence="13 14">
        <text>[HPr protein]-O-phospho-L-serine + phosphate + H(+) = [HPr protein]-L-serine + diphosphate</text>
        <dbReference type="Rhea" id="RHEA:46604"/>
        <dbReference type="Rhea" id="RHEA-COMP:11602"/>
        <dbReference type="Rhea" id="RHEA-COMP:11603"/>
        <dbReference type="ChEBI" id="CHEBI:15378"/>
        <dbReference type="ChEBI" id="CHEBI:29999"/>
        <dbReference type="ChEBI" id="CHEBI:33019"/>
        <dbReference type="ChEBI" id="CHEBI:43474"/>
        <dbReference type="ChEBI" id="CHEBI:83421"/>
    </reaction>
</comment>
<feature type="binding site" evidence="14">
    <location>
        <begin position="158"/>
        <end position="165"/>
    </location>
    <ligand>
        <name>ATP</name>
        <dbReference type="ChEBI" id="CHEBI:30616"/>
    </ligand>
</feature>
<dbReference type="SUPFAM" id="SSF75138">
    <property type="entry name" value="HprK N-terminal domain-like"/>
    <property type="match status" value="1"/>
</dbReference>
<evidence type="ECO:0000256" key="5">
    <source>
        <dbReference type="ARBA" id="ARBA00022527"/>
    </source>
</evidence>
<evidence type="ECO:0000256" key="4">
    <source>
        <dbReference type="ARBA" id="ARBA00011643"/>
    </source>
</evidence>
<dbReference type="EMBL" id="QZKU01000053">
    <property type="protein sequence ID" value="RJP22840.1"/>
    <property type="molecule type" value="Genomic_DNA"/>
</dbReference>
<dbReference type="PANTHER" id="PTHR30305:SF1">
    <property type="entry name" value="HPR KINASE_PHOSPHORYLASE"/>
    <property type="match status" value="1"/>
</dbReference>
<evidence type="ECO:0000256" key="9">
    <source>
        <dbReference type="ARBA" id="ARBA00022777"/>
    </source>
</evidence>
<dbReference type="GO" id="GO:0005524">
    <property type="term" value="F:ATP binding"/>
    <property type="evidence" value="ECO:0007669"/>
    <property type="project" value="UniProtKB-UniRule"/>
</dbReference>
<dbReference type="Gene3D" id="3.40.50.300">
    <property type="entry name" value="P-loop containing nucleotide triphosphate hydrolases"/>
    <property type="match status" value="1"/>
</dbReference>
<dbReference type="GO" id="GO:0000287">
    <property type="term" value="F:magnesium ion binding"/>
    <property type="evidence" value="ECO:0007669"/>
    <property type="project" value="UniProtKB-UniRule"/>
</dbReference>
<dbReference type="Pfam" id="PF07475">
    <property type="entry name" value="Hpr_kinase_C"/>
    <property type="match status" value="1"/>
</dbReference>
<evidence type="ECO:0000256" key="2">
    <source>
        <dbReference type="ARBA" id="ARBA00001946"/>
    </source>
</evidence>
<reference evidence="17 18" key="1">
    <citation type="journal article" date="2017" name="ISME J.">
        <title>Energy and carbon metabolisms in a deep terrestrial subsurface fluid microbial community.</title>
        <authorList>
            <person name="Momper L."/>
            <person name="Jungbluth S.P."/>
            <person name="Lee M.D."/>
            <person name="Amend J.P."/>
        </authorList>
    </citation>
    <scope>NUCLEOTIDE SEQUENCE [LARGE SCALE GENOMIC DNA]</scope>
    <source>
        <strain evidence="17">SURF_5</strain>
    </source>
</reference>
<evidence type="ECO:0000256" key="11">
    <source>
        <dbReference type="ARBA" id="ARBA00022842"/>
    </source>
</evidence>
<proteinExistence type="inferred from homology"/>
<feature type="domain" description="HPr(Ser) kinase/phosphorylase N-terminal" evidence="15">
    <location>
        <begin position="6"/>
        <end position="132"/>
    </location>
</feature>
<dbReference type="Gene3D" id="3.40.1390.20">
    <property type="entry name" value="HprK N-terminal domain-like"/>
    <property type="match status" value="1"/>
</dbReference>
<keyword evidence="5 14" id="KW-0723">Serine/threonine-protein kinase</keyword>
<comment type="cofactor">
    <cofactor evidence="2 14">
        <name>Mg(2+)</name>
        <dbReference type="ChEBI" id="CHEBI:18420"/>
    </cofactor>
</comment>
<evidence type="ECO:0000256" key="3">
    <source>
        <dbReference type="ARBA" id="ARBA00006883"/>
    </source>
</evidence>
<protein>
    <recommendedName>
        <fullName evidence="14">HPr kinase/phosphorylase</fullName>
        <shortName evidence="14">HPrK/P</shortName>
        <ecNumber evidence="14">2.7.11.-</ecNumber>
        <ecNumber evidence="14">2.7.4.-</ecNumber>
    </recommendedName>
    <alternativeName>
        <fullName evidence="14">HPr(Ser) kinase/phosphorylase</fullName>
    </alternativeName>
</protein>
<keyword evidence="6 14" id="KW-0808">Transferase</keyword>
<keyword evidence="12 14" id="KW-0511">Multifunctional enzyme</keyword>
<evidence type="ECO:0000313" key="18">
    <source>
        <dbReference type="Proteomes" id="UP000265882"/>
    </source>
</evidence>
<dbReference type="GO" id="GO:0004712">
    <property type="term" value="F:protein serine/threonine/tyrosine kinase activity"/>
    <property type="evidence" value="ECO:0007669"/>
    <property type="project" value="UniProtKB-UniRule"/>
</dbReference>
<dbReference type="InterPro" id="IPR028979">
    <property type="entry name" value="Ser_kin/Pase_Hpr-like_N_sf"/>
</dbReference>
<dbReference type="NCBIfam" id="TIGR00679">
    <property type="entry name" value="hpr-ser"/>
    <property type="match status" value="1"/>
</dbReference>
<accession>A0A3A4P0E8</accession>
<sequence>MIKSLSVGEFIERTKENLKIQIVAGESGLDRTIAISDINRPGLALTGYLDFFAFDRVQVMGLTEINYMRQLEKKTLIERLQRVFKYEIPCFIITRGLTASDEFLEQAERASVPILRSLLTTTKVVSKIIVFLDNQFSPETSLHGVLVDVYGVGVLIMGRAGVGKSECALELIERGHRLVADDVVFIRRRGDRYLYGEGSSLLRHHMEIRGLGIFDVKNIFGVGAIRNTKRIGLIMELEDWDASKEYDRVGVTQDSHTVLEVKLPKITVPVRPGRNMAIIAEVAALNHRLKEMGMDSEQLLSDRLTQALTAGEKASEDFDL</sequence>
<dbReference type="EC" id="2.7.11.-" evidence="14"/>
<dbReference type="CDD" id="cd01918">
    <property type="entry name" value="HprK_C"/>
    <property type="match status" value="1"/>
</dbReference>
<dbReference type="GO" id="GO:0006109">
    <property type="term" value="P:regulation of carbohydrate metabolic process"/>
    <property type="evidence" value="ECO:0007669"/>
    <property type="project" value="UniProtKB-UniRule"/>
</dbReference>
<dbReference type="SUPFAM" id="SSF53795">
    <property type="entry name" value="PEP carboxykinase-like"/>
    <property type="match status" value="1"/>
</dbReference>
<organism evidence="17 18">
    <name type="scientific">Abyssobacteria bacterium (strain SURF_5)</name>
    <dbReference type="NCBI Taxonomy" id="2093360"/>
    <lineage>
        <taxon>Bacteria</taxon>
        <taxon>Pseudomonadati</taxon>
        <taxon>Candidatus Hydrogenedentota</taxon>
        <taxon>Candidatus Abyssobacteria</taxon>
    </lineage>
</organism>
<dbReference type="InterPro" id="IPR027417">
    <property type="entry name" value="P-loop_NTPase"/>
</dbReference>
<feature type="active site" description="Proton acceptor; for phosphorylation activity. Proton donor; for dephosphorylation activity" evidence="14">
    <location>
        <position position="182"/>
    </location>
</feature>
<feature type="region of interest" description="Important for the catalytic mechanism of both phosphorylation and dephosphorylation" evidence="14">
    <location>
        <begin position="206"/>
        <end position="215"/>
    </location>
</feature>
<evidence type="ECO:0000313" key="17">
    <source>
        <dbReference type="EMBL" id="RJP22840.1"/>
    </source>
</evidence>
<comment type="miscellaneous">
    <text evidence="14">Both phosphorylation and phosphorolysis are carried out by the same active site and suggest a common mechanism for both reactions.</text>
</comment>
<keyword evidence="7 14" id="KW-0479">Metal-binding</keyword>
<keyword evidence="8 14" id="KW-0547">Nucleotide-binding</keyword>
<dbReference type="Pfam" id="PF02603">
    <property type="entry name" value="Hpr_kinase_N"/>
    <property type="match status" value="1"/>
</dbReference>
<evidence type="ECO:0000256" key="10">
    <source>
        <dbReference type="ARBA" id="ARBA00022840"/>
    </source>
</evidence>